<dbReference type="CDD" id="cd00118">
    <property type="entry name" value="LysM"/>
    <property type="match status" value="2"/>
</dbReference>
<organism evidence="2 3">
    <name type="scientific">Desulforamulus ferrireducens</name>
    <dbReference type="NCBI Taxonomy" id="1833852"/>
    <lineage>
        <taxon>Bacteria</taxon>
        <taxon>Bacillati</taxon>
        <taxon>Bacillota</taxon>
        <taxon>Clostridia</taxon>
        <taxon>Eubacteriales</taxon>
        <taxon>Peptococcaceae</taxon>
        <taxon>Desulforamulus</taxon>
    </lineage>
</organism>
<dbReference type="PROSITE" id="PS51782">
    <property type="entry name" value="LYSM"/>
    <property type="match status" value="2"/>
</dbReference>
<evidence type="ECO:0000259" key="1">
    <source>
        <dbReference type="PROSITE" id="PS51782"/>
    </source>
</evidence>
<dbReference type="EMBL" id="CP019698">
    <property type="protein sequence ID" value="AQS60398.1"/>
    <property type="molecule type" value="Genomic_DNA"/>
</dbReference>
<dbReference type="AlphaFoldDB" id="A0A1S6J060"/>
<dbReference type="InterPro" id="IPR018392">
    <property type="entry name" value="LysM"/>
</dbReference>
<dbReference type="InterPro" id="IPR036779">
    <property type="entry name" value="LysM_dom_sf"/>
</dbReference>
<dbReference type="STRING" id="1833852.B0537_15770"/>
<dbReference type="Pfam" id="PF01551">
    <property type="entry name" value="Peptidase_M23"/>
    <property type="match status" value="1"/>
</dbReference>
<dbReference type="SUPFAM" id="SSF51261">
    <property type="entry name" value="Duplicated hybrid motif"/>
    <property type="match status" value="1"/>
</dbReference>
<dbReference type="PANTHER" id="PTHR21666">
    <property type="entry name" value="PEPTIDASE-RELATED"/>
    <property type="match status" value="1"/>
</dbReference>
<dbReference type="Gene3D" id="3.10.350.10">
    <property type="entry name" value="LysM domain"/>
    <property type="match status" value="2"/>
</dbReference>
<dbReference type="GO" id="GO:0004222">
    <property type="term" value="F:metalloendopeptidase activity"/>
    <property type="evidence" value="ECO:0007669"/>
    <property type="project" value="TreeGrafter"/>
</dbReference>
<keyword evidence="3" id="KW-1185">Reference proteome</keyword>
<evidence type="ECO:0000313" key="3">
    <source>
        <dbReference type="Proteomes" id="UP000189464"/>
    </source>
</evidence>
<dbReference type="KEGG" id="dfg:B0537_15770"/>
<proteinExistence type="predicted"/>
<sequence>MLTINKKRWLAVITAVLVAGSVLGVIPANASLEESMCEGDYTPPLAQEVPVEVVQEKSVTASPKTAQVERVEMMYQVREGDTLWSIAQRTGITMDRLAQANNKKLDDILVTGTTLILPGIDIQQHRVAEGETLSHIAGQYGVSVDRLMAANQLDNPHLIRVGQTLQIPADSQRESVPTLKAGKIQIGGWAWPVVGEITSHFGIREDRPHEGIDIGAVSGTTIKAPAAGRVVWAAPRGTYGLTVIIDHGNGLRSLYAHCSKLLVQEGQQVARNQAIALVGSTGRSSGPHLHMEVLRQGVPVDPLLFLKERLFA</sequence>
<dbReference type="RefSeq" id="WP_077715427.1">
    <property type="nucleotide sequence ID" value="NZ_CP019698.1"/>
</dbReference>
<dbReference type="PANTHER" id="PTHR21666:SF270">
    <property type="entry name" value="MUREIN HYDROLASE ACTIVATOR ENVC"/>
    <property type="match status" value="1"/>
</dbReference>
<dbReference type="OrthoDB" id="9814460at2"/>
<dbReference type="InterPro" id="IPR011055">
    <property type="entry name" value="Dup_hybrid_motif"/>
</dbReference>
<dbReference type="InterPro" id="IPR016047">
    <property type="entry name" value="M23ase_b-sheet_dom"/>
</dbReference>
<dbReference type="InterPro" id="IPR050570">
    <property type="entry name" value="Cell_wall_metabolism_enzyme"/>
</dbReference>
<reference evidence="2 3" key="1">
    <citation type="journal article" date="2016" name="Int. J. Syst. Evol. Microbiol.">
        <title>Desulfotomaculum ferrireducens sp. nov., a moderately thermophilic sulfate-reducing and dissimilatory Fe(III)-reducing bacterium isolated from compost.</title>
        <authorList>
            <person name="Yang G."/>
            <person name="Guo J."/>
            <person name="Zhuang L."/>
            <person name="Yuan Y."/>
            <person name="Zhou S."/>
        </authorList>
    </citation>
    <scope>NUCLEOTIDE SEQUENCE [LARGE SCALE GENOMIC DNA]</scope>
    <source>
        <strain evidence="2 3">GSS09</strain>
    </source>
</reference>
<feature type="domain" description="LysM" evidence="1">
    <location>
        <begin position="123"/>
        <end position="167"/>
    </location>
</feature>
<dbReference type="Gene3D" id="2.70.70.10">
    <property type="entry name" value="Glucose Permease (Domain IIA)"/>
    <property type="match status" value="1"/>
</dbReference>
<dbReference type="CDD" id="cd12797">
    <property type="entry name" value="M23_peptidase"/>
    <property type="match status" value="1"/>
</dbReference>
<dbReference type="SMART" id="SM00257">
    <property type="entry name" value="LysM"/>
    <property type="match status" value="2"/>
</dbReference>
<evidence type="ECO:0000313" key="2">
    <source>
        <dbReference type="EMBL" id="AQS60398.1"/>
    </source>
</evidence>
<feature type="domain" description="LysM" evidence="1">
    <location>
        <begin position="73"/>
        <end position="117"/>
    </location>
</feature>
<dbReference type="Pfam" id="PF01476">
    <property type="entry name" value="LysM"/>
    <property type="match status" value="2"/>
</dbReference>
<name>A0A1S6J060_9FIRM</name>
<protein>
    <submittedName>
        <fullName evidence="2">Peptidase M23</fullName>
    </submittedName>
</protein>
<dbReference type="Proteomes" id="UP000189464">
    <property type="component" value="Chromosome"/>
</dbReference>
<accession>A0A1S6J060</accession>
<gene>
    <name evidence="2" type="ORF">B0537_15770</name>
</gene>